<protein>
    <recommendedName>
        <fullName evidence="4">DUF2489 domain-containing protein</fullName>
    </recommendedName>
</protein>
<dbReference type="Proteomes" id="UP000389128">
    <property type="component" value="Unassembled WGS sequence"/>
</dbReference>
<evidence type="ECO:0008006" key="4">
    <source>
        <dbReference type="Google" id="ProtNLM"/>
    </source>
</evidence>
<keyword evidence="1" id="KW-0472">Membrane</keyword>
<reference evidence="2 3" key="1">
    <citation type="submission" date="2019-01" db="EMBL/GenBank/DDBJ databases">
        <title>Zoogloea oleivorans genome sequencing and assembly.</title>
        <authorList>
            <person name="Tancsics A."/>
            <person name="Farkas M."/>
            <person name="Kriszt B."/>
            <person name="Maroti G."/>
            <person name="Horvath B."/>
        </authorList>
    </citation>
    <scope>NUCLEOTIDE SEQUENCE [LARGE SCALE GENOMIC DNA]</scope>
    <source>
        <strain evidence="2 3">Buc</strain>
    </source>
</reference>
<keyword evidence="1" id="KW-0812">Transmembrane</keyword>
<organism evidence="2 3">
    <name type="scientific">Zoogloea oleivorans</name>
    <dbReference type="NCBI Taxonomy" id="1552750"/>
    <lineage>
        <taxon>Bacteria</taxon>
        <taxon>Pseudomonadati</taxon>
        <taxon>Pseudomonadota</taxon>
        <taxon>Betaproteobacteria</taxon>
        <taxon>Rhodocyclales</taxon>
        <taxon>Zoogloeaceae</taxon>
        <taxon>Zoogloea</taxon>
    </lineage>
</organism>
<name>A0A6C2D4Z9_9RHOO</name>
<evidence type="ECO:0000313" key="2">
    <source>
        <dbReference type="EMBL" id="TYC60719.1"/>
    </source>
</evidence>
<dbReference type="OrthoDB" id="10008789at2"/>
<dbReference type="AlphaFoldDB" id="A0A6C2D4Z9"/>
<keyword evidence="1" id="KW-1133">Transmembrane helix</keyword>
<evidence type="ECO:0000313" key="3">
    <source>
        <dbReference type="Proteomes" id="UP000389128"/>
    </source>
</evidence>
<accession>A0A6C2D4Z9</accession>
<gene>
    <name evidence="2" type="ORF">ETQ85_04795</name>
</gene>
<comment type="caution">
    <text evidence="2">The sequence shown here is derived from an EMBL/GenBank/DDBJ whole genome shotgun (WGS) entry which is preliminary data.</text>
</comment>
<feature type="transmembrane region" description="Helical" evidence="1">
    <location>
        <begin position="6"/>
        <end position="24"/>
    </location>
</feature>
<evidence type="ECO:0000256" key="1">
    <source>
        <dbReference type="SAM" id="Phobius"/>
    </source>
</evidence>
<dbReference type="EMBL" id="SDKK01000004">
    <property type="protein sequence ID" value="TYC60719.1"/>
    <property type="molecule type" value="Genomic_DNA"/>
</dbReference>
<proteinExistence type="predicted"/>
<dbReference type="RefSeq" id="WP_148577922.1">
    <property type="nucleotide sequence ID" value="NZ_SDKK01000004.1"/>
</dbReference>
<keyword evidence="3" id="KW-1185">Reference proteome</keyword>
<sequence>MDTIDAIGLLLGVIGLAITLWQLHKTRSAAEAAKESASQVVVSIQRFEAATKMHEVCARSRELLRVLHGRTLAPAAHAAFELRDAMARYGHDPHSQAVATTVEWKKAHGEAREIHERLETAALVNRIGADERAALLHSVARLHTEFTSMAAKAAANGVNDANT</sequence>